<dbReference type="AlphaFoldDB" id="A0A6S6YTC5"/>
<name>A0A6S6YTC5_9BURK</name>
<evidence type="ECO:0000256" key="2">
    <source>
        <dbReference type="ARBA" id="ARBA00022603"/>
    </source>
</evidence>
<reference evidence="7 8" key="1">
    <citation type="submission" date="2020-04" db="EMBL/GenBank/DDBJ databases">
        <authorList>
            <person name="De Canck E."/>
        </authorList>
    </citation>
    <scope>NUCLEOTIDE SEQUENCE [LARGE SCALE GENOMIC DNA]</scope>
    <source>
        <strain evidence="7 8">LMG 3431</strain>
    </source>
</reference>
<dbReference type="RefSeq" id="WP_175174528.1">
    <property type="nucleotide sequence ID" value="NZ_CADIJX010000002.1"/>
</dbReference>
<dbReference type="PANTHER" id="PTHR43667:SF2">
    <property type="entry name" value="FATTY ACID C-METHYL TRANSFERASE"/>
    <property type="match status" value="1"/>
</dbReference>
<protein>
    <submittedName>
        <fullName evidence="7">Tuberculostearic acid methyltransferase UfaA1</fullName>
        <ecNumber evidence="7">2.1.1.-</ecNumber>
    </submittedName>
</protein>
<proteinExistence type="inferred from homology"/>
<keyword evidence="5" id="KW-0443">Lipid metabolism</keyword>
<dbReference type="EMBL" id="CADIJX010000002">
    <property type="protein sequence ID" value="CAB3642692.1"/>
    <property type="molecule type" value="Genomic_DNA"/>
</dbReference>
<keyword evidence="8" id="KW-1185">Reference proteome</keyword>
<dbReference type="InterPro" id="IPR050723">
    <property type="entry name" value="CFA/CMAS"/>
</dbReference>
<evidence type="ECO:0000313" key="8">
    <source>
        <dbReference type="Proteomes" id="UP000494108"/>
    </source>
</evidence>
<evidence type="ECO:0000256" key="1">
    <source>
        <dbReference type="ARBA" id="ARBA00010815"/>
    </source>
</evidence>
<evidence type="ECO:0000313" key="7">
    <source>
        <dbReference type="EMBL" id="CAB3642692.1"/>
    </source>
</evidence>
<keyword evidence="3 7" id="KW-0808">Transferase</keyword>
<dbReference type="CDD" id="cd02440">
    <property type="entry name" value="AdoMet_MTases"/>
    <property type="match status" value="1"/>
</dbReference>
<keyword evidence="4" id="KW-0949">S-adenosyl-L-methionine</keyword>
<sequence>MRSPSDSERLALNDAWAPEAAAALPWTDRLLRQRLLGRLAGLRGGQLIVDDVTGSVELGVPDAGQSRPVRVCVRNLAFYRALAGNGSVGAGEAYGHGWWECDDLVGLIRLLARNRELVDGMERGMARLGSVAMRVLHACRRNTRAGSRRNIAAHYDLGNDFFRLFLSDDMMYSSAMWAGDDDTLEQASMRKLDVICRKLDLRPGQHVVEIGTGWGGFALHAARHYGCHVTTTTISREQHALATQRIHSAGMQYRVDVLLQDYRDLHGQFDKLVSVEMIEAIGASYLPTYFGKIAELLKPDGMALIQAITIEDHRYAQALKAVDFIKRHIFPGSFMPSIQAMLEAKTRASDLSLVHLEDFGLSYARTLQAWRQRFMARLGAVRGQGFDERFIRLWEFYLAYCEGGFRERAIGVSHLLLARPGAMPRDARWTGREAEALA</sequence>
<dbReference type="GO" id="GO:0008168">
    <property type="term" value="F:methyltransferase activity"/>
    <property type="evidence" value="ECO:0007669"/>
    <property type="project" value="UniProtKB-KW"/>
</dbReference>
<comment type="similarity">
    <text evidence="1">Belongs to the CFA/CMAS family.</text>
</comment>
<dbReference type="SUPFAM" id="SSF53335">
    <property type="entry name" value="S-adenosyl-L-methionine-dependent methyltransferases"/>
    <property type="match status" value="1"/>
</dbReference>
<evidence type="ECO:0000256" key="4">
    <source>
        <dbReference type="ARBA" id="ARBA00022691"/>
    </source>
</evidence>
<accession>A0A6S6YTC5</accession>
<dbReference type="InterPro" id="IPR003333">
    <property type="entry name" value="CMAS"/>
</dbReference>
<keyword evidence="2 7" id="KW-0489">Methyltransferase</keyword>
<evidence type="ECO:0000256" key="6">
    <source>
        <dbReference type="PIRSR" id="PIRSR003085-1"/>
    </source>
</evidence>
<gene>
    <name evidence="7" type="primary">ufaA1</name>
    <name evidence="7" type="ORF">LMG3431_02252</name>
</gene>
<dbReference type="PIRSF" id="PIRSF003085">
    <property type="entry name" value="CMAS"/>
    <property type="match status" value="1"/>
</dbReference>
<feature type="active site" evidence="6">
    <location>
        <position position="401"/>
    </location>
</feature>
<dbReference type="Proteomes" id="UP000494108">
    <property type="component" value="Unassembled WGS sequence"/>
</dbReference>
<dbReference type="Gene3D" id="3.40.50.150">
    <property type="entry name" value="Vaccinia Virus protein VP39"/>
    <property type="match status" value="1"/>
</dbReference>
<dbReference type="GO" id="GO:0032259">
    <property type="term" value="P:methylation"/>
    <property type="evidence" value="ECO:0007669"/>
    <property type="project" value="UniProtKB-KW"/>
</dbReference>
<evidence type="ECO:0000256" key="3">
    <source>
        <dbReference type="ARBA" id="ARBA00022679"/>
    </source>
</evidence>
<dbReference type="Pfam" id="PF02353">
    <property type="entry name" value="CMAS"/>
    <property type="match status" value="1"/>
</dbReference>
<organism evidence="7 8">
    <name type="scientific">Achromobacter pestifer</name>
    <dbReference type="NCBI Taxonomy" id="1353889"/>
    <lineage>
        <taxon>Bacteria</taxon>
        <taxon>Pseudomonadati</taxon>
        <taxon>Pseudomonadota</taxon>
        <taxon>Betaproteobacteria</taxon>
        <taxon>Burkholderiales</taxon>
        <taxon>Alcaligenaceae</taxon>
        <taxon>Achromobacter</taxon>
    </lineage>
</organism>
<dbReference type="InterPro" id="IPR029063">
    <property type="entry name" value="SAM-dependent_MTases_sf"/>
</dbReference>
<dbReference type="PANTHER" id="PTHR43667">
    <property type="entry name" value="CYCLOPROPANE-FATTY-ACYL-PHOSPHOLIPID SYNTHASE"/>
    <property type="match status" value="1"/>
</dbReference>
<evidence type="ECO:0000256" key="5">
    <source>
        <dbReference type="ARBA" id="ARBA00023098"/>
    </source>
</evidence>
<dbReference type="GO" id="GO:0008610">
    <property type="term" value="P:lipid biosynthetic process"/>
    <property type="evidence" value="ECO:0007669"/>
    <property type="project" value="InterPro"/>
</dbReference>
<dbReference type="EC" id="2.1.1.-" evidence="7"/>